<evidence type="ECO:0000256" key="4">
    <source>
        <dbReference type="ARBA" id="ARBA00022968"/>
    </source>
</evidence>
<keyword evidence="4" id="KW-0735">Signal-anchor</keyword>
<sequence>MIRKYGFWFVLLTILILSCEPKSNSSMTVPNTPKTVIHYMGWYSDTHEGVDSMRHWKHGTANRPLLGHYNSHNKSVILCHMMWSWAAGIDAVVVNVKDEYDRQTLLKVQEVIAELRLISGGLFDLQSAISFDDQGFDLEPPLDTALRKITQFKMVNYKNNDAYLTYEGKPVIFSFDYPHKFLTAETLRASLDQVFGDRGALLVWNTFGEGENTQDYVDAFYPWVQPGGPWEASGLNWGADYLDYFYQEVDRFDISTHRFVGGGVWPGFDDRNNVSWGGNRLIARQGGGVYDSTWQYISNYSGTLPMAYVMVETWNDWNEGTEVEPSVEHGYQYILQTEKNILRLVGKGFVPDTSKYELAKKLSEVSQTLSNPKDSLTMVHLLNQYFKEEFEVVRDQLEQ</sequence>
<proteinExistence type="predicted"/>
<accession>A0A3D9L3X3</accession>
<evidence type="ECO:0000313" key="8">
    <source>
        <dbReference type="EMBL" id="RED98388.1"/>
    </source>
</evidence>
<dbReference type="Pfam" id="PF16317">
    <property type="entry name" value="Glyco_hydro_99"/>
    <property type="match status" value="1"/>
</dbReference>
<evidence type="ECO:0000256" key="5">
    <source>
        <dbReference type="ARBA" id="ARBA00022989"/>
    </source>
</evidence>
<comment type="caution">
    <text evidence="8">The sequence shown here is derived from an EMBL/GenBank/DDBJ whole genome shotgun (WGS) entry which is preliminary data.</text>
</comment>
<evidence type="ECO:0000256" key="3">
    <source>
        <dbReference type="ARBA" id="ARBA00022801"/>
    </source>
</evidence>
<keyword evidence="6" id="KW-0333">Golgi apparatus</keyword>
<organism evidence="8 9">
    <name type="scientific">Marinoscillum furvescens DSM 4134</name>
    <dbReference type="NCBI Taxonomy" id="1122208"/>
    <lineage>
        <taxon>Bacteria</taxon>
        <taxon>Pseudomonadati</taxon>
        <taxon>Bacteroidota</taxon>
        <taxon>Cytophagia</taxon>
        <taxon>Cytophagales</taxon>
        <taxon>Reichenbachiellaceae</taxon>
        <taxon>Marinoscillum</taxon>
    </lineage>
</organism>
<evidence type="ECO:0000256" key="6">
    <source>
        <dbReference type="ARBA" id="ARBA00023034"/>
    </source>
</evidence>
<reference evidence="8 9" key="1">
    <citation type="submission" date="2018-07" db="EMBL/GenBank/DDBJ databases">
        <title>Genomic Encyclopedia of Type Strains, Phase IV (KMG-IV): sequencing the most valuable type-strain genomes for metagenomic binning, comparative biology and taxonomic classification.</title>
        <authorList>
            <person name="Goeker M."/>
        </authorList>
    </citation>
    <scope>NUCLEOTIDE SEQUENCE [LARGE SCALE GENOMIC DNA]</scope>
    <source>
        <strain evidence="8 9">DSM 4134</strain>
    </source>
</reference>
<evidence type="ECO:0000313" key="9">
    <source>
        <dbReference type="Proteomes" id="UP000256779"/>
    </source>
</evidence>
<gene>
    <name evidence="8" type="ORF">C7460_11060</name>
</gene>
<keyword evidence="3" id="KW-0378">Hydrolase</keyword>
<keyword evidence="2" id="KW-0812">Transmembrane</keyword>
<dbReference type="Proteomes" id="UP000256779">
    <property type="component" value="Unassembled WGS sequence"/>
</dbReference>
<evidence type="ECO:0000256" key="1">
    <source>
        <dbReference type="ARBA" id="ARBA00004323"/>
    </source>
</evidence>
<evidence type="ECO:0000256" key="2">
    <source>
        <dbReference type="ARBA" id="ARBA00022692"/>
    </source>
</evidence>
<dbReference type="AlphaFoldDB" id="A0A3D9L3X3"/>
<dbReference type="PROSITE" id="PS51257">
    <property type="entry name" value="PROKAR_LIPOPROTEIN"/>
    <property type="match status" value="1"/>
</dbReference>
<dbReference type="InterPro" id="IPR026071">
    <property type="entry name" value="Glyco_Hydrolase_99"/>
</dbReference>
<keyword evidence="5" id="KW-1133">Transmembrane helix</keyword>
<evidence type="ECO:0000256" key="7">
    <source>
        <dbReference type="ARBA" id="ARBA00023136"/>
    </source>
</evidence>
<dbReference type="EMBL" id="QREG01000010">
    <property type="protein sequence ID" value="RED98388.1"/>
    <property type="molecule type" value="Genomic_DNA"/>
</dbReference>
<keyword evidence="7" id="KW-0472">Membrane</keyword>
<name>A0A3D9L3X3_MARFU</name>
<dbReference type="Gene3D" id="3.20.20.80">
    <property type="entry name" value="Glycosidases"/>
    <property type="match status" value="1"/>
</dbReference>
<evidence type="ECO:0008006" key="10">
    <source>
        <dbReference type="Google" id="ProtNLM"/>
    </source>
</evidence>
<comment type="subcellular location">
    <subcellularLocation>
        <location evidence="1">Golgi apparatus membrane</location>
        <topology evidence="1">Single-pass type II membrane protein</topology>
    </subcellularLocation>
</comment>
<dbReference type="GO" id="GO:0016798">
    <property type="term" value="F:hydrolase activity, acting on glycosyl bonds"/>
    <property type="evidence" value="ECO:0007669"/>
    <property type="project" value="InterPro"/>
</dbReference>
<keyword evidence="9" id="KW-1185">Reference proteome</keyword>
<protein>
    <recommendedName>
        <fullName evidence="10">Glycosyl hydrolase family 99</fullName>
    </recommendedName>
</protein>